<protein>
    <submittedName>
        <fullName evidence="3">Uncharacterized protein</fullName>
    </submittedName>
</protein>
<evidence type="ECO:0000313" key="4">
    <source>
        <dbReference type="Proteomes" id="UP001316803"/>
    </source>
</evidence>
<feature type="transmembrane region" description="Helical" evidence="2">
    <location>
        <begin position="214"/>
        <end position="239"/>
    </location>
</feature>
<accession>A0AAN8I5Q9</accession>
<feature type="transmembrane region" description="Helical" evidence="2">
    <location>
        <begin position="798"/>
        <end position="821"/>
    </location>
</feature>
<proteinExistence type="predicted"/>
<feature type="transmembrane region" description="Helical" evidence="2">
    <location>
        <begin position="692"/>
        <end position="712"/>
    </location>
</feature>
<keyword evidence="2" id="KW-0472">Membrane</keyword>
<keyword evidence="4" id="KW-1185">Reference proteome</keyword>
<dbReference type="PANTHER" id="PTHR37544:SF1">
    <property type="entry name" value="PHOSPHORIBOSYLAMINOIMIDAZOLE-SUCCINOCARBOXAMIDE SYNTHASE"/>
    <property type="match status" value="1"/>
</dbReference>
<dbReference type="InterPro" id="IPR021840">
    <property type="entry name" value="DUF3433"/>
</dbReference>
<comment type="caution">
    <text evidence="3">The sequence shown here is derived from an EMBL/GenBank/DDBJ whole genome shotgun (WGS) entry which is preliminary data.</text>
</comment>
<evidence type="ECO:0000313" key="3">
    <source>
        <dbReference type="EMBL" id="KAK5950706.1"/>
    </source>
</evidence>
<organism evidence="3 4">
    <name type="scientific">Knufia fluminis</name>
    <dbReference type="NCBI Taxonomy" id="191047"/>
    <lineage>
        <taxon>Eukaryota</taxon>
        <taxon>Fungi</taxon>
        <taxon>Dikarya</taxon>
        <taxon>Ascomycota</taxon>
        <taxon>Pezizomycotina</taxon>
        <taxon>Eurotiomycetes</taxon>
        <taxon>Chaetothyriomycetidae</taxon>
        <taxon>Chaetothyriales</taxon>
        <taxon>Trichomeriaceae</taxon>
        <taxon>Knufia</taxon>
    </lineage>
</organism>
<dbReference type="PANTHER" id="PTHR37544">
    <property type="entry name" value="SPRAY-RELATED"/>
    <property type="match status" value="1"/>
</dbReference>
<dbReference type="Proteomes" id="UP001316803">
    <property type="component" value="Unassembled WGS sequence"/>
</dbReference>
<keyword evidence="2" id="KW-1133">Transmembrane helix</keyword>
<reference evidence="3 4" key="1">
    <citation type="submission" date="2022-12" db="EMBL/GenBank/DDBJ databases">
        <title>Genomic features and morphological characterization of a novel Knufia sp. strain isolated from spacecraft assembly facility.</title>
        <authorList>
            <person name="Teixeira M."/>
            <person name="Chander A.M."/>
            <person name="Stajich J.E."/>
            <person name="Venkateswaran K."/>
        </authorList>
    </citation>
    <scope>NUCLEOTIDE SEQUENCE [LARGE SCALE GENOMIC DNA]</scope>
    <source>
        <strain evidence="3 4">FJI-L2-BK-P2</strain>
    </source>
</reference>
<evidence type="ECO:0000256" key="1">
    <source>
        <dbReference type="SAM" id="MobiDB-lite"/>
    </source>
</evidence>
<gene>
    <name evidence="3" type="ORF">OHC33_008373</name>
</gene>
<keyword evidence="2" id="KW-0812">Transmembrane</keyword>
<feature type="region of interest" description="Disordered" evidence="1">
    <location>
        <begin position="1"/>
        <end position="40"/>
    </location>
</feature>
<dbReference type="EMBL" id="JAKLMC020000025">
    <property type="protein sequence ID" value="KAK5950706.1"/>
    <property type="molecule type" value="Genomic_DNA"/>
</dbReference>
<feature type="transmembrane region" description="Helical" evidence="2">
    <location>
        <begin position="1164"/>
        <end position="1183"/>
    </location>
</feature>
<feature type="transmembrane region" description="Helical" evidence="2">
    <location>
        <begin position="149"/>
        <end position="165"/>
    </location>
</feature>
<dbReference type="Pfam" id="PF11915">
    <property type="entry name" value="DUF3433"/>
    <property type="match status" value="2"/>
</dbReference>
<name>A0AAN8I5Q9_9EURO</name>
<feature type="transmembrane region" description="Helical" evidence="2">
    <location>
        <begin position="110"/>
        <end position="129"/>
    </location>
</feature>
<sequence>MNRSRSLKQYERIGEGSGTTGNNNFLPEDSSRTYTPTSERIPSTAAYELQDYKQSPKFVPSFSNKLPRPSPAYAAVRSVDEDAGSQNLAHANVGPGSVNTGYSPLFTRRWVLGCFALLWALIIAALQVLYSVSQAEKGVATTRSSLRYLWAYGPTAFLVIITVLWRQVDYASKYVQPWAELAKGPLPARQTLLLDYITPFQIVAFWRALRFRHVTIAATVLIFVLIKVVTIVSTGLLTLEPIAFYDVPQAMRAVTSFDGSEGLPLDKVDARAATGLYGHRQYGMLLPNGTTTEYAFQLVEPATSVPKDTFAYNASVEVFVPSGWDCEIGDLTYVIGEAHNPVDSTGDWDITPTMMYYNTSISLSDCQIHHGHLDAPDWMYDTSANVTIEPRYGYWGTFQSVNCSNLQPSATKFNRYIISVAYSKGVGQGDNTMLNSSNVVCIPSYNLQQGYVSTFTNGSLTGAINLDSNGRQLEGVTADDITLAVYESVKQTSIPTKFSSDNLTADMFLNTMIALTPDFQVEMLMDNNWLTTKSREAYQQHAAQIAGLYLLKQDTTSSQIDGYLWRNEQRLVVKTLPTRLMQAFIAAMLVLTIMMIFTVPRNVVPRSIESVAAIAVILARSPSLAQILLNSGHLDIEQLRQVLVGHRYMSTVADGPEGRTFSIRVIAGSDTTATRPLPSRIKWVQPLVLRRVVMTLTMLLAVIILVALEVLFRESGAHNGIANVDPDSFRRYAWIYTPTVVLVLLATTFNVLDFELEFADPYHELARGYTKAEASVLWHPLRHISLKTCLQAIQRSRFALVASSISVVFAPMLTIVVSGLFDPRPVPFTQEVTAKTLTWFNSSSSDDYTVGAAAADFAIPALVLQSNMSYPQWTYDELAYPSIDLTSQTTGIARASGGSLALSVPAVRASVNCTVVPESKYYNLTYGGESYPTSVYYNLSTPDGCGTSGWIDGDMIYLGGSVEAPASGSGYFGDVIWGSDVATRETDNVTVPCPMYYLTYGKIEDTKLVAFSMYSCDCGLETVQTNANISLDLATVVNVSHVEENSTKPFQERWYLDTVAPPYFSPINFSHPDESFDSFTNVMVYGQDGIPRDQLLDQKTYVTQFTHTYRQWIAQWASSHMRNPVNELAKNESNIAGTLPDALSGTYDDPNRQRLFLTEVSTRILQAIIAILLTCGAVIFLLVDMSKVLPKPVGTIAAVASLLAGSRLIDEKSGLIPHGSEWLSDTEMKKRGMWEGEKFRMGWWDDDDSADIDGLDTTYDGGAVGLRGGALAKETGHFRIDARPSNVGDLKNGLK</sequence>
<evidence type="ECO:0000256" key="2">
    <source>
        <dbReference type="SAM" id="Phobius"/>
    </source>
</evidence>
<feature type="transmembrane region" description="Helical" evidence="2">
    <location>
        <begin position="580"/>
        <end position="599"/>
    </location>
</feature>
<feature type="transmembrane region" description="Helical" evidence="2">
    <location>
        <begin position="732"/>
        <end position="752"/>
    </location>
</feature>